<comment type="caution">
    <text evidence="3">The sequence shown here is derived from an EMBL/GenBank/DDBJ whole genome shotgun (WGS) entry which is preliminary data.</text>
</comment>
<keyword evidence="4" id="KW-1185">Reference proteome</keyword>
<feature type="compositionally biased region" description="Low complexity" evidence="1">
    <location>
        <begin position="348"/>
        <end position="357"/>
    </location>
</feature>
<feature type="region of interest" description="Disordered" evidence="1">
    <location>
        <begin position="463"/>
        <end position="570"/>
    </location>
</feature>
<feature type="compositionally biased region" description="Polar residues" evidence="1">
    <location>
        <begin position="137"/>
        <end position="158"/>
    </location>
</feature>
<organism evidence="3 4">
    <name type="scientific">Phialemonium thermophilum</name>
    <dbReference type="NCBI Taxonomy" id="223376"/>
    <lineage>
        <taxon>Eukaryota</taxon>
        <taxon>Fungi</taxon>
        <taxon>Dikarya</taxon>
        <taxon>Ascomycota</taxon>
        <taxon>Pezizomycotina</taxon>
        <taxon>Sordariomycetes</taxon>
        <taxon>Sordariomycetidae</taxon>
        <taxon>Cephalothecales</taxon>
        <taxon>Cephalothecaceae</taxon>
        <taxon>Phialemonium</taxon>
    </lineage>
</organism>
<feature type="compositionally biased region" description="Polar residues" evidence="1">
    <location>
        <begin position="335"/>
        <end position="347"/>
    </location>
</feature>
<feature type="compositionally biased region" description="Polar residues" evidence="1">
    <location>
        <begin position="472"/>
        <end position="481"/>
    </location>
</feature>
<feature type="compositionally biased region" description="Acidic residues" evidence="1">
    <location>
        <begin position="494"/>
        <end position="505"/>
    </location>
</feature>
<dbReference type="InterPro" id="IPR013860">
    <property type="entry name" value="AreA_GATA"/>
</dbReference>
<protein>
    <recommendedName>
        <fullName evidence="2">Nitrogen regulatory protein areA GATA-like domain-containing protein</fullName>
    </recommendedName>
</protein>
<evidence type="ECO:0000259" key="2">
    <source>
        <dbReference type="Pfam" id="PF08550"/>
    </source>
</evidence>
<sequence length="599" mass="65510">MSSMAVVLSSEESSYFSSNLRRSYSQPNFVANKHSGCQSSQVISRNSELFSHTTKSSVTSSSSVPSSPRVLKKEKEVSSLSCPGLPASTLQLQSDCEDALRIVGSTQSEEPQIILPQYDDVGYFSHIEDLEPPPSPQTSDSCAPSSNELGTSTNTSRPGSPELLERAEDDISVRVQPSRHVDYLSHNWREEDIWSSWKLVVSRRGDYSNAARLENASWRTWMKSKNKLRTVSPETLNWLKDCDVTWLYGPLQTGSASFTTGQAESSYNSFSASNVIKKPILKKRSMSELMLQRSLSTSSLLKQAAAAVQAQQSEAGLNPKRPGFERAVTDSFTFPSSSSGGCASRDNSLTITSSTTSGLVSPSGERKHIHFNEQVEQCIAVDVRGDDDDEEEADSPTFDYDSDSDDGAIMMKRTVTKKKRPILKRARSNTSNGESKTIAMLPSTTLKYREDSPELLETAMKHSTGVYRSPGVSPSSSQETLRPSKPSGKLFISGDDDENDDEGEDSSVQRNQDDDLDASVSWRSSTPSGEGSFGLHRSLSSSSLGAEPAGLRRTPSGMLMPYEEGDSASTHDGIIGRVIDTVNTARDIAHVIWNVGWRR</sequence>
<feature type="compositionally biased region" description="Low complexity" evidence="1">
    <location>
        <begin position="533"/>
        <end position="545"/>
    </location>
</feature>
<feature type="domain" description="Nitrogen regulatory protein areA GATA-like" evidence="2">
    <location>
        <begin position="196"/>
        <end position="223"/>
    </location>
</feature>
<accession>A0ABR3XX15</accession>
<gene>
    <name evidence="3" type="ORF">VTK73DRAFT_6212</name>
</gene>
<feature type="region of interest" description="Disordered" evidence="1">
    <location>
        <begin position="424"/>
        <end position="448"/>
    </location>
</feature>
<evidence type="ECO:0000313" key="3">
    <source>
        <dbReference type="EMBL" id="KAL1880181.1"/>
    </source>
</evidence>
<dbReference type="EMBL" id="JAZHXJ010000035">
    <property type="protein sequence ID" value="KAL1880181.1"/>
    <property type="molecule type" value="Genomic_DNA"/>
</dbReference>
<feature type="region of interest" description="Disordered" evidence="1">
    <location>
        <begin position="335"/>
        <end position="365"/>
    </location>
</feature>
<proteinExistence type="predicted"/>
<evidence type="ECO:0000256" key="1">
    <source>
        <dbReference type="SAM" id="MobiDB-lite"/>
    </source>
</evidence>
<feature type="region of interest" description="Disordered" evidence="1">
    <location>
        <begin position="385"/>
        <end position="406"/>
    </location>
</feature>
<dbReference type="PANTHER" id="PTHR28051:SF1">
    <property type="entry name" value="PROTEIN MTL1-RELATED"/>
    <property type="match status" value="1"/>
</dbReference>
<dbReference type="Pfam" id="PF08550">
    <property type="entry name" value="GATA_AreA"/>
    <property type="match status" value="1"/>
</dbReference>
<feature type="compositionally biased region" description="Low complexity" evidence="1">
    <location>
        <begin position="53"/>
        <end position="68"/>
    </location>
</feature>
<reference evidence="3 4" key="1">
    <citation type="journal article" date="2024" name="Commun. Biol.">
        <title>Comparative genomic analysis of thermophilic fungi reveals convergent evolutionary adaptations and gene losses.</title>
        <authorList>
            <person name="Steindorff A.S."/>
            <person name="Aguilar-Pontes M.V."/>
            <person name="Robinson A.J."/>
            <person name="Andreopoulos B."/>
            <person name="LaButti K."/>
            <person name="Kuo A."/>
            <person name="Mondo S."/>
            <person name="Riley R."/>
            <person name="Otillar R."/>
            <person name="Haridas S."/>
            <person name="Lipzen A."/>
            <person name="Grimwood J."/>
            <person name="Schmutz J."/>
            <person name="Clum A."/>
            <person name="Reid I.D."/>
            <person name="Moisan M.C."/>
            <person name="Butler G."/>
            <person name="Nguyen T.T.M."/>
            <person name="Dewar K."/>
            <person name="Conant G."/>
            <person name="Drula E."/>
            <person name="Henrissat B."/>
            <person name="Hansel C."/>
            <person name="Singer S."/>
            <person name="Hutchinson M.I."/>
            <person name="de Vries R.P."/>
            <person name="Natvig D.O."/>
            <person name="Powell A.J."/>
            <person name="Tsang A."/>
            <person name="Grigoriev I.V."/>
        </authorList>
    </citation>
    <scope>NUCLEOTIDE SEQUENCE [LARGE SCALE GENOMIC DNA]</scope>
    <source>
        <strain evidence="3 4">ATCC 24622</strain>
    </source>
</reference>
<dbReference type="InterPro" id="IPR052292">
    <property type="entry name" value="Glucose_repression_reg"/>
</dbReference>
<evidence type="ECO:0000313" key="4">
    <source>
        <dbReference type="Proteomes" id="UP001586593"/>
    </source>
</evidence>
<name>A0ABR3XX15_9PEZI</name>
<feature type="region of interest" description="Disordered" evidence="1">
    <location>
        <begin position="53"/>
        <end position="77"/>
    </location>
</feature>
<feature type="region of interest" description="Disordered" evidence="1">
    <location>
        <begin position="125"/>
        <end position="162"/>
    </location>
</feature>
<dbReference type="Proteomes" id="UP001586593">
    <property type="component" value="Unassembled WGS sequence"/>
</dbReference>
<dbReference type="PANTHER" id="PTHR28051">
    <property type="entry name" value="PROTEIN MTL1-RELATED"/>
    <property type="match status" value="1"/>
</dbReference>